<name>A0ABS8TX82_9GAMM</name>
<organism evidence="2 3">
    <name type="scientific">Xylella taiwanensis</name>
    <dbReference type="NCBI Taxonomy" id="1444770"/>
    <lineage>
        <taxon>Bacteria</taxon>
        <taxon>Pseudomonadati</taxon>
        <taxon>Pseudomonadota</taxon>
        <taxon>Gammaproteobacteria</taxon>
        <taxon>Lysobacterales</taxon>
        <taxon>Lysobacteraceae</taxon>
        <taxon>Xylella</taxon>
    </lineage>
</organism>
<reference evidence="2" key="1">
    <citation type="submission" date="2021-11" db="EMBL/GenBank/DDBJ databases">
        <title>Genome sequence of Xylella taiwanensis PLS432.</title>
        <authorList>
            <person name="Weng L.-W."/>
            <person name="Su C.-C."/>
            <person name="Tsai C.-W."/>
            <person name="Kuo C.-H."/>
        </authorList>
    </citation>
    <scope>NUCLEOTIDE SEQUENCE</scope>
    <source>
        <strain evidence="2">PLS432</strain>
    </source>
</reference>
<dbReference type="EMBL" id="JAJPPU010000002">
    <property type="protein sequence ID" value="MCD8473505.1"/>
    <property type="molecule type" value="Genomic_DNA"/>
</dbReference>
<feature type="chain" id="PRO_5045483301" evidence="1">
    <location>
        <begin position="24"/>
        <end position="64"/>
    </location>
</feature>
<keyword evidence="3" id="KW-1185">Reference proteome</keyword>
<sequence length="64" mass="6862">MIYTAVVRCVPAQSCWSSGCVVAALLCHFKMFSGSPERQCGAAFNAGINQMRDCLASTSLTKNE</sequence>
<keyword evidence="1" id="KW-0732">Signal</keyword>
<evidence type="ECO:0000256" key="1">
    <source>
        <dbReference type="SAM" id="SignalP"/>
    </source>
</evidence>
<evidence type="ECO:0000313" key="2">
    <source>
        <dbReference type="EMBL" id="MCD8473505.1"/>
    </source>
</evidence>
<comment type="caution">
    <text evidence="2">The sequence shown here is derived from an EMBL/GenBank/DDBJ whole genome shotgun (WGS) entry which is preliminary data.</text>
</comment>
<evidence type="ECO:0000313" key="3">
    <source>
        <dbReference type="Proteomes" id="UP001430701"/>
    </source>
</evidence>
<accession>A0ABS8TX82</accession>
<dbReference type="Proteomes" id="UP001430701">
    <property type="component" value="Unassembled WGS sequence"/>
</dbReference>
<dbReference type="RefSeq" id="WP_038270675.1">
    <property type="nucleotide sequence ID" value="NZ_CP087685.1"/>
</dbReference>
<proteinExistence type="predicted"/>
<feature type="signal peptide" evidence="1">
    <location>
        <begin position="1"/>
        <end position="23"/>
    </location>
</feature>
<gene>
    <name evidence="2" type="ORF">LPH55_08550</name>
</gene>
<protein>
    <submittedName>
        <fullName evidence="2">Uncharacterized protein</fullName>
    </submittedName>
</protein>